<dbReference type="EMBL" id="FUYV01000012">
    <property type="protein sequence ID" value="SKC18313.1"/>
    <property type="molecule type" value="Genomic_DNA"/>
</dbReference>
<protein>
    <recommendedName>
        <fullName evidence="3">Nitrogen regulatory protein P-II family</fullName>
    </recommendedName>
</protein>
<sequence>MQMIYCTCNVSVLESLLKIIEENKIRAYQVIDQVTAKNKLGAPRFNDPVWPGYNSAVLLQVKDAEKVECLAKEVKAFNQNAFNESELVTFCSWNLNHYFFD</sequence>
<evidence type="ECO:0000313" key="1">
    <source>
        <dbReference type="EMBL" id="SKC18313.1"/>
    </source>
</evidence>
<gene>
    <name evidence="1" type="ORF">SAMN03080601_02229</name>
</gene>
<dbReference type="KEGG" id="asx:CDL62_17150"/>
<dbReference type="Proteomes" id="UP000191055">
    <property type="component" value="Unassembled WGS sequence"/>
</dbReference>
<evidence type="ECO:0008006" key="3">
    <source>
        <dbReference type="Google" id="ProtNLM"/>
    </source>
</evidence>
<dbReference type="RefSeq" id="WP_079557951.1">
    <property type="nucleotide sequence ID" value="NZ_CP021904.1"/>
</dbReference>
<reference evidence="1 2" key="1">
    <citation type="submission" date="2017-02" db="EMBL/GenBank/DDBJ databases">
        <authorList>
            <person name="Peterson S.W."/>
        </authorList>
    </citation>
    <scope>NUCLEOTIDE SEQUENCE [LARGE SCALE GENOMIC DNA]</scope>
    <source>
        <strain evidence="1 2">DSM 24412</strain>
    </source>
</reference>
<proteinExistence type="predicted"/>
<dbReference type="OrthoDB" id="1013207at2"/>
<dbReference type="NCBIfam" id="NF045581">
    <property type="entry name" value="PG0541_fam"/>
    <property type="match status" value="1"/>
</dbReference>
<keyword evidence="2" id="KW-1185">Reference proteome</keyword>
<accession>A0A1T5HCA4</accession>
<name>A0A1T5HCA4_9BACT</name>
<dbReference type="AlphaFoldDB" id="A0A1T5HCA4"/>
<evidence type="ECO:0000313" key="2">
    <source>
        <dbReference type="Proteomes" id="UP000191055"/>
    </source>
</evidence>
<organism evidence="1 2">
    <name type="scientific">Alkalitalea saponilacus</name>
    <dbReference type="NCBI Taxonomy" id="889453"/>
    <lineage>
        <taxon>Bacteria</taxon>
        <taxon>Pseudomonadati</taxon>
        <taxon>Bacteroidota</taxon>
        <taxon>Bacteroidia</taxon>
        <taxon>Marinilabiliales</taxon>
        <taxon>Marinilabiliaceae</taxon>
        <taxon>Alkalitalea</taxon>
    </lineage>
</organism>